<evidence type="ECO:0000256" key="13">
    <source>
        <dbReference type="SAM" id="MobiDB-lite"/>
    </source>
</evidence>
<dbReference type="InterPro" id="IPR036443">
    <property type="entry name" value="Znf_RanBP2_sf"/>
</dbReference>
<keyword evidence="9" id="KW-0862">Zinc</keyword>
<feature type="domain" description="RanBP2-type" evidence="14">
    <location>
        <begin position="271"/>
        <end position="301"/>
    </location>
</feature>
<name>A0AAN9B197_9CAEN</name>
<feature type="domain" description="RanBP2-type" evidence="14">
    <location>
        <begin position="302"/>
        <end position="331"/>
    </location>
</feature>
<keyword evidence="4" id="KW-0479">Metal-binding</keyword>
<evidence type="ECO:0000313" key="17">
    <source>
        <dbReference type="Proteomes" id="UP001374579"/>
    </source>
</evidence>
<comment type="caution">
    <text evidence="16">The sequence shown here is derived from an EMBL/GenBank/DDBJ whole genome shotgun (WGS) entry which is preliminary data.</text>
</comment>
<evidence type="ECO:0000256" key="5">
    <source>
        <dbReference type="ARBA" id="ARBA00022737"/>
    </source>
</evidence>
<dbReference type="Gene3D" id="4.10.1060.10">
    <property type="entry name" value="Zinc finger, RanBP2-type"/>
    <property type="match status" value="4"/>
</dbReference>
<dbReference type="GO" id="GO:0004198">
    <property type="term" value="F:calcium-dependent cysteine-type endopeptidase activity"/>
    <property type="evidence" value="ECO:0007669"/>
    <property type="project" value="InterPro"/>
</dbReference>
<reference evidence="16 17" key="1">
    <citation type="submission" date="2024-02" db="EMBL/GenBank/DDBJ databases">
        <title>Chromosome-scale genome assembly of the rough periwinkle Littorina saxatilis.</title>
        <authorList>
            <person name="De Jode A."/>
            <person name="Faria R."/>
            <person name="Formenti G."/>
            <person name="Sims Y."/>
            <person name="Smith T.P."/>
            <person name="Tracey A."/>
            <person name="Wood J.M.D."/>
            <person name="Zagrodzka Z.B."/>
            <person name="Johannesson K."/>
            <person name="Butlin R.K."/>
            <person name="Leder E.H."/>
        </authorList>
    </citation>
    <scope>NUCLEOTIDE SEQUENCE [LARGE SCALE GENOMIC DNA]</scope>
    <source>
        <strain evidence="16">Snail1</strain>
        <tissue evidence="16">Muscle</tissue>
    </source>
</reference>
<dbReference type="SUPFAM" id="SSF90209">
    <property type="entry name" value="Ran binding protein zinc finger-like"/>
    <property type="match status" value="3"/>
</dbReference>
<feature type="domain" description="RanBP2-type" evidence="14">
    <location>
        <begin position="99"/>
        <end position="128"/>
    </location>
</feature>
<dbReference type="Proteomes" id="UP001374579">
    <property type="component" value="Unassembled WGS sequence"/>
</dbReference>
<feature type="region of interest" description="Disordered" evidence="13">
    <location>
        <begin position="53"/>
        <end position="99"/>
    </location>
</feature>
<protein>
    <submittedName>
        <fullName evidence="16">Uncharacterized protein</fullName>
    </submittedName>
</protein>
<dbReference type="SMART" id="SM00547">
    <property type="entry name" value="ZnF_RBZ"/>
    <property type="match status" value="6"/>
</dbReference>
<dbReference type="FunFam" id="3.90.70.10:FF:000010">
    <property type="entry name" value="Calpain 15"/>
    <property type="match status" value="1"/>
</dbReference>
<keyword evidence="6 12" id="KW-0863">Zinc-finger</keyword>
<dbReference type="Pfam" id="PF00648">
    <property type="entry name" value="Peptidase_C2"/>
    <property type="match status" value="1"/>
</dbReference>
<dbReference type="InterPro" id="IPR001300">
    <property type="entry name" value="Peptidase_C2_calpain_cat"/>
</dbReference>
<dbReference type="PROSITE" id="PS50199">
    <property type="entry name" value="ZF_RANBP2_2"/>
    <property type="match status" value="4"/>
</dbReference>
<proteinExistence type="inferred from homology"/>
<dbReference type="Gene3D" id="3.90.70.10">
    <property type="entry name" value="Cysteine proteinases"/>
    <property type="match status" value="1"/>
</dbReference>
<feature type="active site" evidence="10 11">
    <location>
        <position position="691"/>
    </location>
</feature>
<evidence type="ECO:0000256" key="3">
    <source>
        <dbReference type="ARBA" id="ARBA00022670"/>
    </source>
</evidence>
<dbReference type="PANTHER" id="PTHR10183:SF382">
    <property type="entry name" value="CALPAIN-15"/>
    <property type="match status" value="1"/>
</dbReference>
<feature type="active site" evidence="10 11">
    <location>
        <position position="508"/>
    </location>
</feature>
<dbReference type="PANTHER" id="PTHR10183">
    <property type="entry name" value="CALPAIN"/>
    <property type="match status" value="1"/>
</dbReference>
<evidence type="ECO:0000256" key="1">
    <source>
        <dbReference type="ARBA" id="ARBA00007623"/>
    </source>
</evidence>
<keyword evidence="5" id="KW-0677">Repeat</keyword>
<feature type="region of interest" description="Disordered" evidence="13">
    <location>
        <begin position="1005"/>
        <end position="1032"/>
    </location>
</feature>
<evidence type="ECO:0000256" key="7">
    <source>
        <dbReference type="ARBA" id="ARBA00022801"/>
    </source>
</evidence>
<dbReference type="PRINTS" id="PR00704">
    <property type="entry name" value="CALPAIN"/>
</dbReference>
<evidence type="ECO:0000256" key="8">
    <source>
        <dbReference type="ARBA" id="ARBA00022807"/>
    </source>
</evidence>
<dbReference type="EMBL" id="JBAMIC010000013">
    <property type="protein sequence ID" value="KAK7097003.1"/>
    <property type="molecule type" value="Genomic_DNA"/>
</dbReference>
<keyword evidence="8 11" id="KW-0788">Thiol protease</keyword>
<keyword evidence="2" id="KW-0597">Phosphoprotein</keyword>
<comment type="similarity">
    <text evidence="1">Belongs to the peptidase C2 family.</text>
</comment>
<feature type="compositionally biased region" description="Polar residues" evidence="13">
    <location>
        <begin position="87"/>
        <end position="99"/>
    </location>
</feature>
<organism evidence="16 17">
    <name type="scientific">Littorina saxatilis</name>
    <dbReference type="NCBI Taxonomy" id="31220"/>
    <lineage>
        <taxon>Eukaryota</taxon>
        <taxon>Metazoa</taxon>
        <taxon>Spiralia</taxon>
        <taxon>Lophotrochozoa</taxon>
        <taxon>Mollusca</taxon>
        <taxon>Gastropoda</taxon>
        <taxon>Caenogastropoda</taxon>
        <taxon>Littorinimorpha</taxon>
        <taxon>Littorinoidea</taxon>
        <taxon>Littorinidae</taxon>
        <taxon>Littorina</taxon>
    </lineage>
</organism>
<feature type="compositionally biased region" description="Polar residues" evidence="13">
    <location>
        <begin position="53"/>
        <end position="74"/>
    </location>
</feature>
<feature type="active site" evidence="10 11">
    <location>
        <position position="671"/>
    </location>
</feature>
<dbReference type="Gene3D" id="2.30.30.380">
    <property type="entry name" value="Zn-finger domain of Sec23/24"/>
    <property type="match status" value="1"/>
</dbReference>
<dbReference type="InterPro" id="IPR038765">
    <property type="entry name" value="Papain-like_cys_pep_sf"/>
</dbReference>
<evidence type="ECO:0000256" key="4">
    <source>
        <dbReference type="ARBA" id="ARBA00022723"/>
    </source>
</evidence>
<evidence type="ECO:0000259" key="14">
    <source>
        <dbReference type="PROSITE" id="PS50199"/>
    </source>
</evidence>
<evidence type="ECO:0000256" key="11">
    <source>
        <dbReference type="PROSITE-ProRule" id="PRU00239"/>
    </source>
</evidence>
<dbReference type="PROSITE" id="PS50203">
    <property type="entry name" value="CALPAIN_CAT"/>
    <property type="match status" value="1"/>
</dbReference>
<sequence length="1032" mass="114003">MAEPMDCEESSVWSCNKCTLKNADADLECIACGSAQPTSSSSAPVTDHLCKVPTTQSQDSTNGSNTQQNGSRTSKISEKSNDENKTVTRTSVGSNVASTSGTWKCRRCTVLNEDQWQRCHLCEAPRLSNIPTDLPEDIDAQGHRSPSHQSNCKSPTTKTGKSNDYQTDSGPPPDSLSLSKKKCKEKAGTSKKHPITVEDDAEWKCQHCTFRCNAGWQTVCDSCGQPRNAGQGTPTSPIQIGKDSVKYFHRPPVAVPSSPCQLPPGPSSQGEAGAVWACGQCTFQNPNTAALCTMCGAGKSSKSGEWTCSQCTLVNGAHFPSCRVCKSPRVKASGTPKAASTSKFPAGSWRCSYCTFFNKQDDKCRVCGAFRDGVSSNQRLRPLTPLHCPLASSVPGSQSLSPPTPGGLHREESLLMVDIQKALEREALERRDIIMAFCKEHKEAFVDDSFPPAPVSLFIEPSKPLFPQPVFWRRPKEIVSWEGPSRQQWAVYRTPMPDDIMQGILGDCWFLSSLAVLAEIPSLVEHIILTPDYCEEGVYQVRLCKDGWWTTELIDDLLPCDADGHLIFSQARRKQLWVPLIEKAMAKLHGSYEALVAGKCIEGLATLTGAPCESIPLQPDEAKGRKVDPDLIWAKLLSCRDMKFLMGASCGGGNMKTDETHFEKLGLRSRHAYSILDVQDVEGNKLVRLRNPWGRFSWKGDWSDGSGKWKSMTPAARQQLMAVSDKQGIFWMSFTDLLKYFDSVDVCKIRPDDHESRVQGVFPSNAKDSMKIMKLTVFSTTEVELGLFQEGLRGVESSGKSPLDLCILVLREVNNAHVAVGKLITHSPRQLRCFVGCNVMLEPGEYVVIPLAFNHWNIMPDAKPPVHHYVMSVHSSKPLLMEEISTFRNRHYDNILADSIVQLGVSKGKREEIRQGITAFSLMTSWAGGIFVVENRLPHQAVHVCCECTESSNIVSTRGSLVTRDAVPPLHRQVIMILSQLERTQPYHFSRRLVHRVANPHAGLSDWAPRPDIRHDPPLTPAVASLHEPRPL</sequence>
<dbReference type="GO" id="GO:0006508">
    <property type="term" value="P:proteolysis"/>
    <property type="evidence" value="ECO:0007669"/>
    <property type="project" value="UniProtKB-KW"/>
</dbReference>
<evidence type="ECO:0000256" key="9">
    <source>
        <dbReference type="ARBA" id="ARBA00022833"/>
    </source>
</evidence>
<dbReference type="PROSITE" id="PS01358">
    <property type="entry name" value="ZF_RANBP2_1"/>
    <property type="match status" value="3"/>
</dbReference>
<keyword evidence="17" id="KW-1185">Reference proteome</keyword>
<feature type="domain" description="RanBP2-type" evidence="14">
    <location>
        <begin position="9"/>
        <end position="38"/>
    </location>
</feature>
<feature type="compositionally biased region" description="Basic and acidic residues" evidence="13">
    <location>
        <begin position="75"/>
        <end position="86"/>
    </location>
</feature>
<dbReference type="PROSITE" id="PS00139">
    <property type="entry name" value="THIOL_PROTEASE_CYS"/>
    <property type="match status" value="1"/>
</dbReference>
<keyword evidence="3 11" id="KW-0645">Protease</keyword>
<feature type="compositionally biased region" description="Basic residues" evidence="13">
    <location>
        <begin position="179"/>
        <end position="192"/>
    </location>
</feature>
<evidence type="ECO:0000256" key="12">
    <source>
        <dbReference type="PROSITE-ProRule" id="PRU00322"/>
    </source>
</evidence>
<keyword evidence="7 11" id="KW-0378">Hydrolase</keyword>
<dbReference type="InterPro" id="IPR000169">
    <property type="entry name" value="Pept_cys_AS"/>
</dbReference>
<evidence type="ECO:0000313" key="16">
    <source>
        <dbReference type="EMBL" id="KAK7097003.1"/>
    </source>
</evidence>
<dbReference type="SMART" id="SM00230">
    <property type="entry name" value="CysPc"/>
    <property type="match status" value="1"/>
</dbReference>
<dbReference type="InterPro" id="IPR022684">
    <property type="entry name" value="Calpain_cysteine_protease"/>
</dbReference>
<gene>
    <name evidence="16" type="ORF">V1264_004044</name>
</gene>
<feature type="compositionally biased region" description="Polar residues" evidence="13">
    <location>
        <begin position="147"/>
        <end position="169"/>
    </location>
</feature>
<evidence type="ECO:0000259" key="15">
    <source>
        <dbReference type="PROSITE" id="PS50203"/>
    </source>
</evidence>
<dbReference type="CDD" id="cd00044">
    <property type="entry name" value="CysPc"/>
    <property type="match status" value="1"/>
</dbReference>
<evidence type="ECO:0000256" key="2">
    <source>
        <dbReference type="ARBA" id="ARBA00022553"/>
    </source>
</evidence>
<dbReference type="Pfam" id="PF00641">
    <property type="entry name" value="Zn_ribbon_RanBP"/>
    <property type="match status" value="2"/>
</dbReference>
<evidence type="ECO:0000256" key="6">
    <source>
        <dbReference type="ARBA" id="ARBA00022771"/>
    </source>
</evidence>
<accession>A0AAN9B197</accession>
<dbReference type="SUPFAM" id="SSF54001">
    <property type="entry name" value="Cysteine proteinases"/>
    <property type="match status" value="1"/>
</dbReference>
<evidence type="ECO:0000256" key="10">
    <source>
        <dbReference type="PIRSR" id="PIRSR622684-1"/>
    </source>
</evidence>
<dbReference type="GO" id="GO:0005737">
    <property type="term" value="C:cytoplasm"/>
    <property type="evidence" value="ECO:0007669"/>
    <property type="project" value="TreeGrafter"/>
</dbReference>
<dbReference type="InterPro" id="IPR001876">
    <property type="entry name" value="Znf_RanBP2"/>
</dbReference>
<dbReference type="AlphaFoldDB" id="A0AAN9B197"/>
<dbReference type="GO" id="GO:0008270">
    <property type="term" value="F:zinc ion binding"/>
    <property type="evidence" value="ECO:0007669"/>
    <property type="project" value="UniProtKB-KW"/>
</dbReference>
<feature type="region of interest" description="Disordered" evidence="13">
    <location>
        <begin position="130"/>
        <end position="192"/>
    </location>
</feature>
<feature type="domain" description="Calpain catalytic" evidence="15">
    <location>
        <begin position="444"/>
        <end position="750"/>
    </location>
</feature>